<gene>
    <name evidence="2" type="ORF">B0B51_22740</name>
</gene>
<proteinExistence type="predicted"/>
<dbReference type="Pfam" id="PF12697">
    <property type="entry name" value="Abhydrolase_6"/>
    <property type="match status" value="1"/>
</dbReference>
<accession>A0A1U9VPP1</accession>
<dbReference type="InterPro" id="IPR000073">
    <property type="entry name" value="AB_hydrolase_1"/>
</dbReference>
<reference evidence="2 3" key="1">
    <citation type="submission" date="2017-02" db="EMBL/GenBank/DDBJ databases">
        <title>Blood Disease Bacterium A2-HR MARDI.</title>
        <authorList>
            <person name="Badrun R."/>
            <person name="Abu Bakar N."/>
            <person name="Laboh R."/>
        </authorList>
    </citation>
    <scope>NUCLEOTIDE SEQUENCE [LARGE SCALE GENOMIC DNA]</scope>
    <source>
        <strain evidence="2 3">A2-HR MARDI</strain>
        <plasmid evidence="3">Plasmid</plasmid>
    </source>
</reference>
<sequence length="297" mass="33186">MTRTTATPQTRDHAISFAAKPSMRLLCAILALSGRIAPRTTARFCLKLFLTPGRKQRPAWEQAHYSTAAIRREAFEDGNVAVYRWGRSDRKVLLCHAWGGRGTQLADFVPALLARGYEVLAFDAPGHGDSDGKQTDMVAYTRLIAWMAERFGPLHAIIGHSFGAGNTIYSRRVHGFPVARMALLGCFSDGEWIIDRFAELLHIPAAAARHMKSIHEARHHGKVRWSDFKLARMLGDESIPVLLVHDRKNMEIPYFHAEAFQRESAGRIPLLTTEGLGHRKIVRNPDVIAQVCDFLGA</sequence>
<keyword evidence="2" id="KW-0614">Plasmid</keyword>
<dbReference type="EMBL" id="CP019912">
    <property type="protein sequence ID" value="AQW32609.1"/>
    <property type="molecule type" value="Genomic_DNA"/>
</dbReference>
<dbReference type="Gene3D" id="3.40.50.1820">
    <property type="entry name" value="alpha/beta hydrolase"/>
    <property type="match status" value="1"/>
</dbReference>
<dbReference type="SUPFAM" id="SSF53474">
    <property type="entry name" value="alpha/beta-Hydrolases"/>
    <property type="match status" value="1"/>
</dbReference>
<organism evidence="2 3">
    <name type="scientific">blood disease bacterium A2-HR MARDI</name>
    <dbReference type="NCBI Taxonomy" id="1944648"/>
    <lineage>
        <taxon>Bacteria</taxon>
        <taxon>Pseudomonadati</taxon>
        <taxon>Pseudomonadota</taxon>
        <taxon>Betaproteobacteria</taxon>
        <taxon>Burkholderiales</taxon>
        <taxon>Burkholderiaceae</taxon>
        <taxon>Ralstonia</taxon>
        <taxon>Ralstonia solanacearum species complex</taxon>
    </lineage>
</organism>
<name>A0A1U9VPP1_9RALS</name>
<dbReference type="RefSeq" id="WP_078223740.1">
    <property type="nucleotide sequence ID" value="NZ_CP019912.1"/>
</dbReference>
<dbReference type="AlphaFoldDB" id="A0A1U9VPP1"/>
<evidence type="ECO:0000313" key="2">
    <source>
        <dbReference type="EMBL" id="AQW32609.1"/>
    </source>
</evidence>
<dbReference type="InterPro" id="IPR029058">
    <property type="entry name" value="AB_hydrolase_fold"/>
</dbReference>
<feature type="domain" description="AB hydrolase-1" evidence="1">
    <location>
        <begin position="92"/>
        <end position="237"/>
    </location>
</feature>
<geneLocation type="plasmid" evidence="2">
    <name>unnamed</name>
</geneLocation>
<protein>
    <submittedName>
        <fullName evidence="2">Lysophospholipase</fullName>
    </submittedName>
</protein>
<dbReference type="Proteomes" id="UP000189628">
    <property type="component" value="Plasmid unnamed"/>
</dbReference>
<evidence type="ECO:0000259" key="1">
    <source>
        <dbReference type="Pfam" id="PF12697"/>
    </source>
</evidence>
<evidence type="ECO:0000313" key="3">
    <source>
        <dbReference type="Proteomes" id="UP000189628"/>
    </source>
</evidence>